<dbReference type="OrthoDB" id="2317211at2759"/>
<evidence type="ECO:0000313" key="10">
    <source>
        <dbReference type="Proteomes" id="UP000050424"/>
    </source>
</evidence>
<evidence type="ECO:0008006" key="11">
    <source>
        <dbReference type="Google" id="ProtNLM"/>
    </source>
</evidence>
<dbReference type="CDD" id="cd22888">
    <property type="entry name" value="CcO_VIIa_fungal"/>
    <property type="match status" value="1"/>
</dbReference>
<protein>
    <recommendedName>
        <fullName evidence="11">Cytochrome c oxidase polypeptide VIIA</fullName>
    </recommendedName>
</protein>
<accession>A0A0P7BXV8</accession>
<evidence type="ECO:0000256" key="3">
    <source>
        <dbReference type="ARBA" id="ARBA00022792"/>
    </source>
</evidence>
<dbReference type="PANTHER" id="PTHR28264:SF1">
    <property type="entry name" value="CYTOCHROME C OXIDASE SUBUNIT 6C"/>
    <property type="match status" value="1"/>
</dbReference>
<keyword evidence="5" id="KW-0496">Mitochondrion</keyword>
<evidence type="ECO:0000256" key="5">
    <source>
        <dbReference type="ARBA" id="ARBA00023128"/>
    </source>
</evidence>
<evidence type="ECO:0000256" key="1">
    <source>
        <dbReference type="ARBA" id="ARBA00004273"/>
    </source>
</evidence>
<keyword evidence="6 8" id="KW-0472">Membrane</keyword>
<dbReference type="AlphaFoldDB" id="A0A0P7BXV8"/>
<gene>
    <name evidence="9" type="ORF">AK830_g1955</name>
</gene>
<dbReference type="PANTHER" id="PTHR28264">
    <property type="entry name" value="CYTOCHROME C OXIDASE SUBUNIT 7A"/>
    <property type="match status" value="1"/>
</dbReference>
<evidence type="ECO:0000256" key="4">
    <source>
        <dbReference type="ARBA" id="ARBA00022989"/>
    </source>
</evidence>
<keyword evidence="4 8" id="KW-1133">Transmembrane helix</keyword>
<dbReference type="Proteomes" id="UP000050424">
    <property type="component" value="Unassembled WGS sequence"/>
</dbReference>
<name>A0A0P7BXV8_9HYPO</name>
<evidence type="ECO:0000256" key="7">
    <source>
        <dbReference type="SAM" id="MobiDB-lite"/>
    </source>
</evidence>
<keyword evidence="3" id="KW-0999">Mitochondrion inner membrane</keyword>
<keyword evidence="10" id="KW-1185">Reference proteome</keyword>
<comment type="subcellular location">
    <subcellularLocation>
        <location evidence="1">Mitochondrion inner membrane</location>
    </subcellularLocation>
</comment>
<feature type="region of interest" description="Disordered" evidence="7">
    <location>
        <begin position="1"/>
        <end position="26"/>
    </location>
</feature>
<comment type="caution">
    <text evidence="9">The sequence shown here is derived from an EMBL/GenBank/DDBJ whole genome shotgun (WGS) entry which is preliminary data.</text>
</comment>
<dbReference type="GO" id="GO:0005743">
    <property type="term" value="C:mitochondrial inner membrane"/>
    <property type="evidence" value="ECO:0007669"/>
    <property type="project" value="UniProtKB-SubCell"/>
</dbReference>
<reference evidence="9 10" key="1">
    <citation type="submission" date="2015-09" db="EMBL/GenBank/DDBJ databases">
        <title>Draft genome of a European isolate of the apple canker pathogen Neonectria ditissima.</title>
        <authorList>
            <person name="Gomez-Cortecero A."/>
            <person name="Harrison R.J."/>
            <person name="Armitage A.D."/>
        </authorList>
    </citation>
    <scope>NUCLEOTIDE SEQUENCE [LARGE SCALE GENOMIC DNA]</scope>
    <source>
        <strain evidence="9 10">R09/05</strain>
    </source>
</reference>
<evidence type="ECO:0000313" key="9">
    <source>
        <dbReference type="EMBL" id="KPM44646.1"/>
    </source>
</evidence>
<keyword evidence="2 8" id="KW-0812">Transmembrane</keyword>
<dbReference type="STRING" id="78410.A0A0P7BXV8"/>
<evidence type="ECO:0000256" key="2">
    <source>
        <dbReference type="ARBA" id="ARBA00022692"/>
    </source>
</evidence>
<organism evidence="9 10">
    <name type="scientific">Neonectria ditissima</name>
    <dbReference type="NCBI Taxonomy" id="78410"/>
    <lineage>
        <taxon>Eukaryota</taxon>
        <taxon>Fungi</taxon>
        <taxon>Dikarya</taxon>
        <taxon>Ascomycota</taxon>
        <taxon>Pezizomycotina</taxon>
        <taxon>Sordariomycetes</taxon>
        <taxon>Hypocreomycetidae</taxon>
        <taxon>Hypocreales</taxon>
        <taxon>Nectriaceae</taxon>
        <taxon>Neonectria</taxon>
    </lineage>
</organism>
<dbReference type="GO" id="GO:0004129">
    <property type="term" value="F:cytochrome-c oxidase activity"/>
    <property type="evidence" value="ECO:0007669"/>
    <property type="project" value="TreeGrafter"/>
</dbReference>
<proteinExistence type="predicted"/>
<dbReference type="GO" id="GO:0006123">
    <property type="term" value="P:mitochondrial electron transport, cytochrome c to oxygen"/>
    <property type="evidence" value="ECO:0007669"/>
    <property type="project" value="TreeGrafter"/>
</dbReference>
<dbReference type="EMBL" id="LKCW01000017">
    <property type="protein sequence ID" value="KPM44646.1"/>
    <property type="molecule type" value="Genomic_DNA"/>
</dbReference>
<evidence type="ECO:0000256" key="8">
    <source>
        <dbReference type="SAM" id="Phobius"/>
    </source>
</evidence>
<evidence type="ECO:0000256" key="6">
    <source>
        <dbReference type="ARBA" id="ARBA00023136"/>
    </source>
</evidence>
<sequence>MNSQLHDHIETLQPASQLPPSPEPHRKRITIKMAVRPITGMLRRNLVLDLGIALGSGFVMANFFWYGYHVPRTNARDNHYIKLEQERAAQKDE</sequence>
<feature type="compositionally biased region" description="Basic and acidic residues" evidence="7">
    <location>
        <begin position="1"/>
        <end position="10"/>
    </location>
</feature>
<feature type="transmembrane region" description="Helical" evidence="8">
    <location>
        <begin position="46"/>
        <end position="68"/>
    </location>
</feature>